<organism evidence="2 3">
    <name type="scientific">Parelaphostrongylus tenuis</name>
    <name type="common">Meningeal worm</name>
    <dbReference type="NCBI Taxonomy" id="148309"/>
    <lineage>
        <taxon>Eukaryota</taxon>
        <taxon>Metazoa</taxon>
        <taxon>Ecdysozoa</taxon>
        <taxon>Nematoda</taxon>
        <taxon>Chromadorea</taxon>
        <taxon>Rhabditida</taxon>
        <taxon>Rhabditina</taxon>
        <taxon>Rhabditomorpha</taxon>
        <taxon>Strongyloidea</taxon>
        <taxon>Metastrongylidae</taxon>
        <taxon>Parelaphostrongylus</taxon>
    </lineage>
</organism>
<evidence type="ECO:0000256" key="1">
    <source>
        <dbReference type="SAM" id="MobiDB-lite"/>
    </source>
</evidence>
<name>A0AAD5QT42_PARTN</name>
<comment type="caution">
    <text evidence="2">The sequence shown here is derived from an EMBL/GenBank/DDBJ whole genome shotgun (WGS) entry which is preliminary data.</text>
</comment>
<proteinExistence type="predicted"/>
<dbReference type="AlphaFoldDB" id="A0AAD5QT42"/>
<accession>A0AAD5QT42</accession>
<dbReference type="Proteomes" id="UP001196413">
    <property type="component" value="Unassembled WGS sequence"/>
</dbReference>
<protein>
    <submittedName>
        <fullName evidence="2">Uncharacterized protein</fullName>
    </submittedName>
</protein>
<gene>
    <name evidence="2" type="ORF">KIN20_020254</name>
</gene>
<feature type="region of interest" description="Disordered" evidence="1">
    <location>
        <begin position="29"/>
        <end position="49"/>
    </location>
</feature>
<keyword evidence="3" id="KW-1185">Reference proteome</keyword>
<evidence type="ECO:0000313" key="3">
    <source>
        <dbReference type="Proteomes" id="UP001196413"/>
    </source>
</evidence>
<reference evidence="2" key="1">
    <citation type="submission" date="2021-06" db="EMBL/GenBank/DDBJ databases">
        <title>Parelaphostrongylus tenuis whole genome reference sequence.</title>
        <authorList>
            <person name="Garwood T.J."/>
            <person name="Larsen P.A."/>
            <person name="Fountain-Jones N.M."/>
            <person name="Garbe J.R."/>
            <person name="Macchietto M.G."/>
            <person name="Kania S.A."/>
            <person name="Gerhold R.W."/>
            <person name="Richards J.E."/>
            <person name="Wolf T.M."/>
        </authorList>
    </citation>
    <scope>NUCLEOTIDE SEQUENCE</scope>
    <source>
        <strain evidence="2">MNPRO001-30</strain>
        <tissue evidence="2">Meninges</tissue>
    </source>
</reference>
<dbReference type="EMBL" id="JAHQIW010004110">
    <property type="protein sequence ID" value="KAJ1361077.1"/>
    <property type="molecule type" value="Genomic_DNA"/>
</dbReference>
<feature type="compositionally biased region" description="Polar residues" evidence="1">
    <location>
        <begin position="40"/>
        <end position="49"/>
    </location>
</feature>
<sequence length="79" mass="9380">MYTYHSHPENRLDKETARYRTRITFASQSQASRKLDFTKKQQNTEPQALTQAYERYPEKMELDEKTATGNTHVRLSKDI</sequence>
<evidence type="ECO:0000313" key="2">
    <source>
        <dbReference type="EMBL" id="KAJ1361077.1"/>
    </source>
</evidence>